<sequence length="207" mass="21800">MIEAFAVVTITLLAVISPGADFAMVTRNSMVLSRRAGLLTSVGISLGVLVHVAYSMAGIGLVISKSILLFSIIKYVGAAYLIYLGITMLRAKKAEQGQIDSTNLPISDFAALRIGFLTNALNPKTTLFVVALFSQVISPSTPIAVQFGYGAFMSVAHLVWFALVAYAFSSEAAKNLAASSRHIIERSIGAVLVTLGVGLAATSMKRA</sequence>
<gene>
    <name evidence="7" type="ORF">GCM10007160_14300</name>
</gene>
<dbReference type="PANTHER" id="PTHR30086">
    <property type="entry name" value="ARGININE EXPORTER PROTEIN ARGO"/>
    <property type="match status" value="1"/>
</dbReference>
<reference evidence="8" key="1">
    <citation type="journal article" date="2019" name="Int. J. Syst. Evol. Microbiol.">
        <title>The Global Catalogue of Microorganisms (GCM) 10K type strain sequencing project: providing services to taxonomists for standard genome sequencing and annotation.</title>
        <authorList>
            <consortium name="The Broad Institute Genomics Platform"/>
            <consortium name="The Broad Institute Genome Sequencing Center for Infectious Disease"/>
            <person name="Wu L."/>
            <person name="Ma J."/>
        </authorList>
    </citation>
    <scope>NUCLEOTIDE SEQUENCE [LARGE SCALE GENOMIC DNA]</scope>
    <source>
        <strain evidence="8">KCTC 22228</strain>
    </source>
</reference>
<feature type="transmembrane region" description="Helical" evidence="6">
    <location>
        <begin position="66"/>
        <end position="86"/>
    </location>
</feature>
<evidence type="ECO:0000313" key="8">
    <source>
        <dbReference type="Proteomes" id="UP000653056"/>
    </source>
</evidence>
<protein>
    <submittedName>
        <fullName evidence="7">Lysine transporter LysE</fullName>
    </submittedName>
</protein>
<keyword evidence="8" id="KW-1185">Reference proteome</keyword>
<proteinExistence type="predicted"/>
<evidence type="ECO:0000256" key="5">
    <source>
        <dbReference type="ARBA" id="ARBA00023136"/>
    </source>
</evidence>
<evidence type="ECO:0000313" key="7">
    <source>
        <dbReference type="EMBL" id="GGX88055.1"/>
    </source>
</evidence>
<organism evidence="7 8">
    <name type="scientific">Litchfieldella qijiaojingensis</name>
    <dbReference type="NCBI Taxonomy" id="980347"/>
    <lineage>
        <taxon>Bacteria</taxon>
        <taxon>Pseudomonadati</taxon>
        <taxon>Pseudomonadota</taxon>
        <taxon>Gammaproteobacteria</taxon>
        <taxon>Oceanospirillales</taxon>
        <taxon>Halomonadaceae</taxon>
        <taxon>Litchfieldella</taxon>
    </lineage>
</organism>
<accession>A0ABQ2YND7</accession>
<evidence type="ECO:0000256" key="4">
    <source>
        <dbReference type="ARBA" id="ARBA00022989"/>
    </source>
</evidence>
<feature type="transmembrane region" description="Helical" evidence="6">
    <location>
        <begin position="188"/>
        <end position="204"/>
    </location>
</feature>
<evidence type="ECO:0000256" key="6">
    <source>
        <dbReference type="SAM" id="Phobius"/>
    </source>
</evidence>
<dbReference type="Proteomes" id="UP000653056">
    <property type="component" value="Unassembled WGS sequence"/>
</dbReference>
<dbReference type="PIRSF" id="PIRSF006324">
    <property type="entry name" value="LeuE"/>
    <property type="match status" value="1"/>
</dbReference>
<keyword evidence="4 6" id="KW-1133">Transmembrane helix</keyword>
<comment type="caution">
    <text evidence="7">The sequence shown here is derived from an EMBL/GenBank/DDBJ whole genome shotgun (WGS) entry which is preliminary data.</text>
</comment>
<name>A0ABQ2YND7_9GAMM</name>
<keyword evidence="2" id="KW-1003">Cell membrane</keyword>
<comment type="subcellular location">
    <subcellularLocation>
        <location evidence="1">Cell membrane</location>
        <topology evidence="1">Multi-pass membrane protein</topology>
    </subcellularLocation>
</comment>
<evidence type="ECO:0000256" key="1">
    <source>
        <dbReference type="ARBA" id="ARBA00004651"/>
    </source>
</evidence>
<evidence type="ECO:0000256" key="3">
    <source>
        <dbReference type="ARBA" id="ARBA00022692"/>
    </source>
</evidence>
<feature type="transmembrane region" description="Helical" evidence="6">
    <location>
        <begin position="35"/>
        <end position="54"/>
    </location>
</feature>
<keyword evidence="3 6" id="KW-0812">Transmembrane</keyword>
<dbReference type="PANTHER" id="PTHR30086:SF21">
    <property type="entry name" value="TRANSPORT PROTEIN"/>
    <property type="match status" value="1"/>
</dbReference>
<dbReference type="EMBL" id="BMXS01000005">
    <property type="protein sequence ID" value="GGX88055.1"/>
    <property type="molecule type" value="Genomic_DNA"/>
</dbReference>
<keyword evidence="5 6" id="KW-0472">Membrane</keyword>
<dbReference type="RefSeq" id="WP_189467642.1">
    <property type="nucleotide sequence ID" value="NZ_BMXS01000005.1"/>
</dbReference>
<evidence type="ECO:0000256" key="2">
    <source>
        <dbReference type="ARBA" id="ARBA00022475"/>
    </source>
</evidence>
<dbReference type="Pfam" id="PF01810">
    <property type="entry name" value="LysE"/>
    <property type="match status" value="1"/>
</dbReference>
<dbReference type="InterPro" id="IPR001123">
    <property type="entry name" value="LeuE-type"/>
</dbReference>
<feature type="transmembrane region" description="Helical" evidence="6">
    <location>
        <begin position="147"/>
        <end position="168"/>
    </location>
</feature>